<evidence type="ECO:0000259" key="1">
    <source>
        <dbReference type="SMART" id="SM00834"/>
    </source>
</evidence>
<dbReference type="NCBIfam" id="TIGR02605">
    <property type="entry name" value="CxxC_CxxC_SSSS"/>
    <property type="match status" value="1"/>
</dbReference>
<evidence type="ECO:0000313" key="2">
    <source>
        <dbReference type="EMBL" id="BAP54330.1"/>
    </source>
</evidence>
<dbReference type="EMBL" id="AP014633">
    <property type="protein sequence ID" value="BAP54330.1"/>
    <property type="molecule type" value="Genomic_DNA"/>
</dbReference>
<protein>
    <submittedName>
        <fullName evidence="2">FmdB family regulatory protein</fullName>
    </submittedName>
</protein>
<accession>A0A090AHW2</accession>
<proteinExistence type="predicted"/>
<gene>
    <name evidence="2" type="ORF">THII_0033</name>
</gene>
<feature type="domain" description="Putative regulatory protein FmdB zinc ribbon" evidence="1">
    <location>
        <begin position="1"/>
        <end position="45"/>
    </location>
</feature>
<dbReference type="AlphaFoldDB" id="A0A090AHW2"/>
<evidence type="ECO:0000313" key="3">
    <source>
        <dbReference type="Proteomes" id="UP000031623"/>
    </source>
</evidence>
<dbReference type="KEGG" id="tig:THII_0033"/>
<dbReference type="HOGENOM" id="CLU_177873_0_0_6"/>
<dbReference type="OrthoDB" id="215655at2"/>
<organism evidence="2 3">
    <name type="scientific">Thioploca ingrica</name>
    <dbReference type="NCBI Taxonomy" id="40754"/>
    <lineage>
        <taxon>Bacteria</taxon>
        <taxon>Pseudomonadati</taxon>
        <taxon>Pseudomonadota</taxon>
        <taxon>Gammaproteobacteria</taxon>
        <taxon>Thiotrichales</taxon>
        <taxon>Thiotrichaceae</taxon>
        <taxon>Thioploca</taxon>
    </lineage>
</organism>
<reference evidence="2 3" key="1">
    <citation type="journal article" date="2014" name="ISME J.">
        <title>Ecophysiology of Thioploca ingrica as revealed by the complete genome sequence supplemented with proteomic evidence.</title>
        <authorList>
            <person name="Kojima H."/>
            <person name="Ogura Y."/>
            <person name="Yamamoto N."/>
            <person name="Togashi T."/>
            <person name="Mori H."/>
            <person name="Watanabe T."/>
            <person name="Nemoto F."/>
            <person name="Kurokawa K."/>
            <person name="Hayashi T."/>
            <person name="Fukui M."/>
        </authorList>
    </citation>
    <scope>NUCLEOTIDE SEQUENCE [LARGE SCALE GENOMIC DNA]</scope>
</reference>
<sequence length="104" mass="11975">MPIYDYEHLNEPCSLGKTFEIKQSINEESLTQCPQCHGPVRKRISRINLSLPKSNTDLKDLGFTKLVKRDDGVYENVTRREGDSRYMEAGNPETIPNFSKTIRD</sequence>
<dbReference type="Proteomes" id="UP000031623">
    <property type="component" value="Chromosome"/>
</dbReference>
<dbReference type="InterPro" id="IPR013429">
    <property type="entry name" value="Regulatory_FmdB_Zinc_ribbon"/>
</dbReference>
<dbReference type="SMART" id="SM00834">
    <property type="entry name" value="CxxC_CXXC_SSSS"/>
    <property type="match status" value="1"/>
</dbReference>
<dbReference type="STRING" id="40754.THII_0033"/>
<name>A0A090AHW2_9GAMM</name>
<keyword evidence="3" id="KW-1185">Reference proteome</keyword>
<dbReference type="Pfam" id="PF09723">
    <property type="entry name" value="Zn_ribbon_8"/>
    <property type="match status" value="1"/>
</dbReference>